<dbReference type="PATRIC" id="fig|1286094.4.peg.3663"/>
<dbReference type="GO" id="GO:0004553">
    <property type="term" value="F:hydrolase activity, hydrolyzing O-glycosyl compounds"/>
    <property type="evidence" value="ECO:0007669"/>
    <property type="project" value="InterPro"/>
</dbReference>
<comment type="similarity">
    <text evidence="11">Belongs to the glycosyl hydrolase family 6.</text>
</comment>
<dbReference type="PANTHER" id="PTHR34876">
    <property type="match status" value="1"/>
</dbReference>
<keyword evidence="13" id="KW-1185">Reference proteome</keyword>
<keyword evidence="4" id="KW-1015">Disulfide bond</keyword>
<organism evidence="12 13">
    <name type="scientific">Streptomyces aurantiacus JA 4570</name>
    <dbReference type="NCBI Taxonomy" id="1286094"/>
    <lineage>
        <taxon>Bacteria</taxon>
        <taxon>Bacillati</taxon>
        <taxon>Actinomycetota</taxon>
        <taxon>Actinomycetes</taxon>
        <taxon>Kitasatosporales</taxon>
        <taxon>Streptomycetaceae</taxon>
        <taxon>Streptomyces</taxon>
        <taxon>Streptomyces aurantiacus group</taxon>
    </lineage>
</organism>
<dbReference type="SUPFAM" id="SSF51989">
    <property type="entry name" value="Glycosyl hydrolases family 6, cellulases"/>
    <property type="match status" value="1"/>
</dbReference>
<evidence type="ECO:0000256" key="1">
    <source>
        <dbReference type="ARBA" id="ARBA00022729"/>
    </source>
</evidence>
<dbReference type="GO" id="GO:0030245">
    <property type="term" value="P:cellulose catabolic process"/>
    <property type="evidence" value="ECO:0007669"/>
    <property type="project" value="UniProtKB-KW"/>
</dbReference>
<dbReference type="OrthoDB" id="309899at2"/>
<dbReference type="EMBL" id="AOPZ01000175">
    <property type="protein sequence ID" value="EPH43245.1"/>
    <property type="molecule type" value="Genomic_DNA"/>
</dbReference>
<evidence type="ECO:0000256" key="11">
    <source>
        <dbReference type="RuleBase" id="RU361186"/>
    </source>
</evidence>
<feature type="binding site" evidence="9">
    <location>
        <position position="279"/>
    </location>
    <ligand>
        <name>substrate</name>
    </ligand>
</feature>
<keyword evidence="7 11" id="KW-0624">Polysaccharide degradation</keyword>
<dbReference type="InterPro" id="IPR001524">
    <property type="entry name" value="Glyco_hydro_6_CS"/>
</dbReference>
<feature type="active site" description="Proton donor" evidence="8">
    <location>
        <position position="135"/>
    </location>
</feature>
<name>S3ZXS5_9ACTN</name>
<evidence type="ECO:0000313" key="13">
    <source>
        <dbReference type="Proteomes" id="UP000014629"/>
    </source>
</evidence>
<sequence length="315" mass="33387">MATLAALTATGNTAAGAPPEPVEFWVNPDTHAAHQAAAWRKSGRAADAWFIDRIAARAQAEWLNNDEPGDVVRAHVEKAAAAGRTAVLVAYFVPHRDCGDYSAGGARDGAHYRAWIDAFATGIGTHAAYVVVEPDAVAQQIAGCGRADAAERYALLAHAVARLKRQPAAKVYLDAGNASWIPEERRLVEPLRLAGIERADGFALNVSNYRTTAESAEYGHRLARALGGDTHFVIDTSRNGNGPYGGYDKPWCNPPGRALGTPPTTRTGDPAIDAHLWVKRPGESDGTCRGGPPAGAWWPEYALGLASRAETVPGP</sequence>
<dbReference type="InterPro" id="IPR016288">
    <property type="entry name" value="Beta_cellobiohydrolase"/>
</dbReference>
<feature type="binding site" evidence="9">
    <location>
        <position position="208"/>
    </location>
    <ligand>
        <name>substrate</name>
    </ligand>
</feature>
<protein>
    <recommendedName>
        <fullName evidence="11">Glucanase</fullName>
        <ecNumber evidence="11">3.2.1.-</ecNumber>
    </recommendedName>
</protein>
<dbReference type="PIRSF" id="PIRSF001100">
    <property type="entry name" value="Beta_cellobiohydrolase"/>
    <property type="match status" value="1"/>
</dbReference>
<evidence type="ECO:0000256" key="2">
    <source>
        <dbReference type="ARBA" id="ARBA00022801"/>
    </source>
</evidence>
<keyword evidence="1" id="KW-0732">Signal</keyword>
<evidence type="ECO:0000256" key="4">
    <source>
        <dbReference type="ARBA" id="ARBA00023157"/>
    </source>
</evidence>
<feature type="binding site" evidence="9">
    <location>
        <position position="62"/>
    </location>
    <ligand>
        <name>substrate</name>
    </ligand>
</feature>
<gene>
    <name evidence="12" type="ORF">STRAU_3704</name>
</gene>
<dbReference type="InterPro" id="IPR036434">
    <property type="entry name" value="Beta_cellobiohydrolase_sf"/>
</dbReference>
<feature type="active site" description="Proton acceptor" evidence="8">
    <location>
        <position position="285"/>
    </location>
</feature>
<dbReference type="PROSITE" id="PS00655">
    <property type="entry name" value="GLYCOSYL_HYDROL_F6_1"/>
    <property type="match status" value="1"/>
</dbReference>
<comment type="caution">
    <text evidence="12">The sequence shown here is derived from an EMBL/GenBank/DDBJ whole genome shotgun (WGS) entry which is preliminary data.</text>
</comment>
<feature type="binding site" evidence="9">
    <location>
        <position position="283"/>
    </location>
    <ligand>
        <name>substrate</name>
    </ligand>
</feature>
<reference evidence="12 13" key="1">
    <citation type="submission" date="2013-02" db="EMBL/GenBank/DDBJ databases">
        <title>Draft Genome Sequence of Streptomyces aurantiacus, Which Produces Setomimycin.</title>
        <authorList>
            <person name="Gruening B.A."/>
            <person name="Praeg A."/>
            <person name="Erxleben A."/>
            <person name="Guenther S."/>
            <person name="Mueller M."/>
        </authorList>
    </citation>
    <scope>NUCLEOTIDE SEQUENCE [LARGE SCALE GENOMIC DNA]</scope>
    <source>
        <strain evidence="12 13">JA 4570</strain>
    </source>
</reference>
<evidence type="ECO:0000256" key="10">
    <source>
        <dbReference type="PROSITE-ProRule" id="PRU10056"/>
    </source>
</evidence>
<proteinExistence type="inferred from homology"/>
<evidence type="ECO:0000256" key="7">
    <source>
        <dbReference type="ARBA" id="ARBA00023326"/>
    </source>
</evidence>
<dbReference type="Pfam" id="PF01341">
    <property type="entry name" value="Glyco_hydro_6"/>
    <property type="match status" value="1"/>
</dbReference>
<feature type="active site" evidence="10">
    <location>
        <position position="97"/>
    </location>
</feature>
<dbReference type="AlphaFoldDB" id="S3ZXS5"/>
<accession>S3ZXS5</accession>
<evidence type="ECO:0000256" key="5">
    <source>
        <dbReference type="ARBA" id="ARBA00023277"/>
    </source>
</evidence>
<keyword evidence="6 11" id="KW-0326">Glycosidase</keyword>
<dbReference type="Proteomes" id="UP000014629">
    <property type="component" value="Unassembled WGS sequence"/>
</dbReference>
<dbReference type="EC" id="3.2.1.-" evidence="11"/>
<dbReference type="PANTHER" id="PTHR34876:SF4">
    <property type="entry name" value="1,4-BETA-D-GLUCAN CELLOBIOHYDROLASE C-RELATED"/>
    <property type="match status" value="1"/>
</dbReference>
<keyword evidence="3 11" id="KW-0136">Cellulose degradation</keyword>
<feature type="binding site" evidence="9">
    <location>
        <position position="251"/>
    </location>
    <ligand>
        <name>substrate</name>
    </ligand>
</feature>
<evidence type="ECO:0000256" key="3">
    <source>
        <dbReference type="ARBA" id="ARBA00023001"/>
    </source>
</evidence>
<evidence type="ECO:0000313" key="12">
    <source>
        <dbReference type="EMBL" id="EPH43245.1"/>
    </source>
</evidence>
<dbReference type="Gene3D" id="3.20.20.40">
    <property type="entry name" value="1, 4-beta cellobiohydrolase"/>
    <property type="match status" value="1"/>
</dbReference>
<dbReference type="PRINTS" id="PR00733">
    <property type="entry name" value="GLHYDRLASE6"/>
</dbReference>
<evidence type="ECO:0000256" key="8">
    <source>
        <dbReference type="PIRSR" id="PIRSR001100-1"/>
    </source>
</evidence>
<feature type="binding site" evidence="9">
    <location>
        <position position="180"/>
    </location>
    <ligand>
        <name>substrate</name>
    </ligand>
</feature>
<keyword evidence="2 11" id="KW-0378">Hydrolase</keyword>
<keyword evidence="5 11" id="KW-0119">Carbohydrate metabolism</keyword>
<evidence type="ECO:0000256" key="6">
    <source>
        <dbReference type="ARBA" id="ARBA00023295"/>
    </source>
</evidence>
<evidence type="ECO:0000256" key="9">
    <source>
        <dbReference type="PIRSR" id="PIRSR001100-2"/>
    </source>
</evidence>